<evidence type="ECO:0008006" key="3">
    <source>
        <dbReference type="Google" id="ProtNLM"/>
    </source>
</evidence>
<protein>
    <recommendedName>
        <fullName evidence="3">DUF1173 domain-containing protein</fullName>
    </recommendedName>
</protein>
<gene>
    <name evidence="1" type="ORF">SAMN05444390_10925</name>
</gene>
<evidence type="ECO:0000313" key="1">
    <source>
        <dbReference type="EMBL" id="SEG88089.1"/>
    </source>
</evidence>
<evidence type="ECO:0000313" key="2">
    <source>
        <dbReference type="Proteomes" id="UP000236745"/>
    </source>
</evidence>
<name>A0A1H6DS40_9GAMM</name>
<sequence>MSMVQIQIAGNTYNSQSVGFKDVLKQAYEGRERPLCLCTAKRPELYIAKINDGYFLKRMPGTGIEHDAECPHFEISPLLSGRGNLEASAITHDLTSNTTLLKLGFPLSTHIGSSRGAPPPGSNKATQEVASVPDRKLNLRSLLDLIYEDAHLNRWYPAMEGKRFWGIVAREIAGATKPLRTSRSSLSSSFMIPKYAKRGEYGGNNASCAAFIDQLAGKGSKRPNGFVIGEIHSIHTDYNRPRLVLQFMDTAIELDPTVYTKFSAVFEEELALNEGNNDVHLLVIVCVHNEMSRLVANQMTAMLLDEHWIPVGQSATEVLLLESMHNQKRAFQRILRYTAPPEQVMATAILLDTVEPTPIFIAPAPEDEDEAKQYVSLVKNEAPDAVIIYPGSTFELPPKRTQQSN</sequence>
<dbReference type="AlphaFoldDB" id="A0A1H6DS40"/>
<proteinExistence type="predicted"/>
<dbReference type="Pfam" id="PF06666">
    <property type="entry name" value="DUF1173"/>
    <property type="match status" value="1"/>
</dbReference>
<dbReference type="OrthoDB" id="5572968at2"/>
<keyword evidence="2" id="KW-1185">Reference proteome</keyword>
<dbReference type="RefSeq" id="WP_104005830.1">
    <property type="nucleotide sequence ID" value="NZ_FNVQ01000009.1"/>
</dbReference>
<accession>A0A1H6DS40</accession>
<reference evidence="1 2" key="1">
    <citation type="submission" date="2016-10" db="EMBL/GenBank/DDBJ databases">
        <authorList>
            <person name="de Groot N.N."/>
        </authorList>
    </citation>
    <scope>NUCLEOTIDE SEQUENCE [LARGE SCALE GENOMIC DNA]</scope>
    <source>
        <strain evidence="1 2">DSM 22012</strain>
    </source>
</reference>
<dbReference type="EMBL" id="FNVQ01000009">
    <property type="protein sequence ID" value="SEG88089.1"/>
    <property type="molecule type" value="Genomic_DNA"/>
</dbReference>
<dbReference type="InterPro" id="IPR009553">
    <property type="entry name" value="DUF1173"/>
</dbReference>
<organism evidence="1 2">
    <name type="scientific">Marinobacterium lutimaris</name>
    <dbReference type="NCBI Taxonomy" id="568106"/>
    <lineage>
        <taxon>Bacteria</taxon>
        <taxon>Pseudomonadati</taxon>
        <taxon>Pseudomonadota</taxon>
        <taxon>Gammaproteobacteria</taxon>
        <taxon>Oceanospirillales</taxon>
        <taxon>Oceanospirillaceae</taxon>
        <taxon>Marinobacterium</taxon>
    </lineage>
</organism>
<dbReference type="Proteomes" id="UP000236745">
    <property type="component" value="Unassembled WGS sequence"/>
</dbReference>